<evidence type="ECO:0008006" key="3">
    <source>
        <dbReference type="Google" id="ProtNLM"/>
    </source>
</evidence>
<keyword evidence="2" id="KW-1185">Reference proteome</keyword>
<reference evidence="1" key="2">
    <citation type="journal article" date="2020" name="Microorganisms">
        <title>Osmotic Adaptation and Compatible Solute Biosynthesis of Phototrophic Bacteria as Revealed from Genome Analyses.</title>
        <authorList>
            <person name="Imhoff J.F."/>
            <person name="Rahn T."/>
            <person name="Kunzel S."/>
            <person name="Keller A."/>
            <person name="Neulinger S.C."/>
        </authorList>
    </citation>
    <scope>NUCLEOTIDE SEQUENCE</scope>
    <source>
        <strain evidence="1">DSM 9154</strain>
    </source>
</reference>
<evidence type="ECO:0000313" key="2">
    <source>
        <dbReference type="Proteomes" id="UP000778970"/>
    </source>
</evidence>
<reference evidence="1" key="1">
    <citation type="submission" date="2017-08" db="EMBL/GenBank/DDBJ databases">
        <authorList>
            <person name="Imhoff J.F."/>
            <person name="Rahn T."/>
            <person name="Kuenzel S."/>
            <person name="Neulinger S.C."/>
        </authorList>
    </citation>
    <scope>NUCLEOTIDE SEQUENCE</scope>
    <source>
        <strain evidence="1">DSM 9154</strain>
    </source>
</reference>
<comment type="caution">
    <text evidence="1">The sequence shown here is derived from an EMBL/GenBank/DDBJ whole genome shotgun (WGS) entry which is preliminary data.</text>
</comment>
<name>A0A934QK51_9PROT</name>
<dbReference type="InterPro" id="IPR007375">
    <property type="entry name" value="SoxG"/>
</dbReference>
<dbReference type="Gene3D" id="3.30.1360.120">
    <property type="entry name" value="Probable tRNA modification gtpase trme, domain 1"/>
    <property type="match status" value="1"/>
</dbReference>
<accession>A0A934QK51</accession>
<protein>
    <recommendedName>
        <fullName evidence="3">Sarcosine oxidase subunit gamma</fullName>
    </recommendedName>
</protein>
<dbReference type="Proteomes" id="UP000778970">
    <property type="component" value="Unassembled WGS sequence"/>
</dbReference>
<dbReference type="InterPro" id="IPR027266">
    <property type="entry name" value="TrmE/GcvT-like"/>
</dbReference>
<gene>
    <name evidence="1" type="ORF">CKO21_14000</name>
</gene>
<evidence type="ECO:0000313" key="1">
    <source>
        <dbReference type="EMBL" id="MBK1698356.1"/>
    </source>
</evidence>
<sequence>MMTTAASLRHSPFDPLHLAARTQDGLQGAGIGLIPCNFRGLVTLRVDLTREPTAQQAVKDATGLDLPTTPNTAASAGPLHILWLGPDEWLFVVDDPAPDAGADLLTKLTGVLDGVFAQVLDVSGAQTTIGITGPDAREVLERAVPLDMHPRAFQPGQVKQTLFGRHTGVTLHLKDDTPSLDLYCRRSFAEYVWRYLEDCAKGAETTLAVVRG</sequence>
<organism evidence="1 2">
    <name type="scientific">Rhodovibrio salinarum</name>
    <dbReference type="NCBI Taxonomy" id="1087"/>
    <lineage>
        <taxon>Bacteria</taxon>
        <taxon>Pseudomonadati</taxon>
        <taxon>Pseudomonadota</taxon>
        <taxon>Alphaproteobacteria</taxon>
        <taxon>Rhodospirillales</taxon>
        <taxon>Rhodovibrionaceae</taxon>
        <taxon>Rhodovibrio</taxon>
    </lineage>
</organism>
<dbReference type="SUPFAM" id="SSF103025">
    <property type="entry name" value="Folate-binding domain"/>
    <property type="match status" value="1"/>
</dbReference>
<dbReference type="EMBL" id="NRRE01000027">
    <property type="protein sequence ID" value="MBK1698356.1"/>
    <property type="molecule type" value="Genomic_DNA"/>
</dbReference>
<dbReference type="Gene3D" id="3.30.70.1520">
    <property type="entry name" value="Heterotetrameric sarcosine oxidase"/>
    <property type="match status" value="1"/>
</dbReference>
<dbReference type="Pfam" id="PF04268">
    <property type="entry name" value="SoxG"/>
    <property type="match status" value="1"/>
</dbReference>
<dbReference type="AlphaFoldDB" id="A0A934QK51"/>
<proteinExistence type="predicted"/>